<gene>
    <name evidence="1" type="ORF">EPI10_021994</name>
</gene>
<dbReference type="SUPFAM" id="SSF56672">
    <property type="entry name" value="DNA/RNA polymerases"/>
    <property type="match status" value="1"/>
</dbReference>
<keyword evidence="1" id="KW-0695">RNA-directed DNA polymerase</keyword>
<evidence type="ECO:0000313" key="1">
    <source>
        <dbReference type="EMBL" id="KAA3481642.1"/>
    </source>
</evidence>
<dbReference type="InterPro" id="IPR043502">
    <property type="entry name" value="DNA/RNA_pol_sf"/>
</dbReference>
<reference evidence="2" key="1">
    <citation type="journal article" date="2019" name="Plant Biotechnol. J.">
        <title>Genome sequencing of the Australian wild diploid species Gossypium australe highlights disease resistance and delayed gland morphogenesis.</title>
        <authorList>
            <person name="Cai Y."/>
            <person name="Cai X."/>
            <person name="Wang Q."/>
            <person name="Wang P."/>
            <person name="Zhang Y."/>
            <person name="Cai C."/>
            <person name="Xu Y."/>
            <person name="Wang K."/>
            <person name="Zhou Z."/>
            <person name="Wang C."/>
            <person name="Geng S."/>
            <person name="Li B."/>
            <person name="Dong Q."/>
            <person name="Hou Y."/>
            <person name="Wang H."/>
            <person name="Ai P."/>
            <person name="Liu Z."/>
            <person name="Yi F."/>
            <person name="Sun M."/>
            <person name="An G."/>
            <person name="Cheng J."/>
            <person name="Zhang Y."/>
            <person name="Shi Q."/>
            <person name="Xie Y."/>
            <person name="Shi X."/>
            <person name="Chang Y."/>
            <person name="Huang F."/>
            <person name="Chen Y."/>
            <person name="Hong S."/>
            <person name="Mi L."/>
            <person name="Sun Q."/>
            <person name="Zhang L."/>
            <person name="Zhou B."/>
            <person name="Peng R."/>
            <person name="Zhang X."/>
            <person name="Liu F."/>
        </authorList>
    </citation>
    <scope>NUCLEOTIDE SEQUENCE [LARGE SCALE GENOMIC DNA]</scope>
    <source>
        <strain evidence="2">cv. PA1801</strain>
    </source>
</reference>
<evidence type="ECO:0000313" key="2">
    <source>
        <dbReference type="Proteomes" id="UP000325315"/>
    </source>
</evidence>
<comment type="caution">
    <text evidence="1">The sequence shown here is derived from an EMBL/GenBank/DDBJ whole genome shotgun (WGS) entry which is preliminary data.</text>
</comment>
<name>A0A5B6WLC4_9ROSI</name>
<organism evidence="1 2">
    <name type="scientific">Gossypium australe</name>
    <dbReference type="NCBI Taxonomy" id="47621"/>
    <lineage>
        <taxon>Eukaryota</taxon>
        <taxon>Viridiplantae</taxon>
        <taxon>Streptophyta</taxon>
        <taxon>Embryophyta</taxon>
        <taxon>Tracheophyta</taxon>
        <taxon>Spermatophyta</taxon>
        <taxon>Magnoliopsida</taxon>
        <taxon>eudicotyledons</taxon>
        <taxon>Gunneridae</taxon>
        <taxon>Pentapetalae</taxon>
        <taxon>rosids</taxon>
        <taxon>malvids</taxon>
        <taxon>Malvales</taxon>
        <taxon>Malvaceae</taxon>
        <taxon>Malvoideae</taxon>
        <taxon>Gossypium</taxon>
    </lineage>
</organism>
<dbReference type="EMBL" id="SMMG02000003">
    <property type="protein sequence ID" value="KAA3481642.1"/>
    <property type="molecule type" value="Genomic_DNA"/>
</dbReference>
<proteinExistence type="predicted"/>
<dbReference type="Proteomes" id="UP000325315">
    <property type="component" value="Unassembled WGS sequence"/>
</dbReference>
<dbReference type="GO" id="GO:0003964">
    <property type="term" value="F:RNA-directed DNA polymerase activity"/>
    <property type="evidence" value="ECO:0007669"/>
    <property type="project" value="UniProtKB-KW"/>
</dbReference>
<keyword evidence="2" id="KW-1185">Reference proteome</keyword>
<sequence length="90" mass="10364">MDLNANSSPIDSIRTVWKFPDVFLEELSGLPANPIVLVSIVPYRMMPKELHELKVKETDVPKTIFRTNYGHYEFLVMLFGLTDLLPPSWT</sequence>
<keyword evidence="1" id="KW-0808">Transferase</keyword>
<dbReference type="OrthoDB" id="2431547at2759"/>
<dbReference type="AlphaFoldDB" id="A0A5B6WLC4"/>
<accession>A0A5B6WLC4</accession>
<keyword evidence="1" id="KW-0548">Nucleotidyltransferase</keyword>
<protein>
    <submittedName>
        <fullName evidence="1">RNA-directed DNA polymerase-like protein</fullName>
    </submittedName>
</protein>
<dbReference type="Gene3D" id="3.10.10.10">
    <property type="entry name" value="HIV Type 1 Reverse Transcriptase, subunit A, domain 1"/>
    <property type="match status" value="1"/>
</dbReference>